<sequence length="329" mass="36217">MRPTFHAQLVNGRFGDAAIFVERLHARAALLFDLGDLAALSSRDLLRIETVLVSHMHMDHFIGFDSLLRVNVGRSKTIRLVGPPGVIACIGHKLCGYTWDLAGRHAEALVFHVYEVSEGLLREARFHLATRFAREDLGERTLRDDLVLEANDFIVRAALLEHHGHSLGFAVSEPIHVNVWRNRVEEAGLPVGPWLKGLKKAVRDDLPDQWPVLLPDGATNPLGELRDLVSVEPGQTLGYVTDVRDTADNRQAIAKLCAGADTLFIDASFAAADAELAAARAHLTTRAAGEIARLAGARRVEPFHFSPRYQGQEAELLAEVREAFCPEVS</sequence>
<dbReference type="PANTHER" id="PTHR46018:SF7">
    <property type="entry name" value="RIBONUCLEASE Z"/>
    <property type="match status" value="1"/>
</dbReference>
<dbReference type="NCBIfam" id="NF002558">
    <property type="entry name" value="PRK02126.1"/>
    <property type="match status" value="1"/>
</dbReference>
<organism evidence="1 2">
    <name type="scientific">Novosphingobium kalidii</name>
    <dbReference type="NCBI Taxonomy" id="3230299"/>
    <lineage>
        <taxon>Bacteria</taxon>
        <taxon>Pseudomonadati</taxon>
        <taxon>Pseudomonadota</taxon>
        <taxon>Alphaproteobacteria</taxon>
        <taxon>Sphingomonadales</taxon>
        <taxon>Sphingomonadaceae</taxon>
        <taxon>Novosphingobium</taxon>
    </lineage>
</organism>
<accession>A0ABV2D2N9</accession>
<evidence type="ECO:0000313" key="1">
    <source>
        <dbReference type="EMBL" id="MET1755955.1"/>
    </source>
</evidence>
<dbReference type="InterPro" id="IPR036866">
    <property type="entry name" value="RibonucZ/Hydroxyglut_hydro"/>
</dbReference>
<dbReference type="EMBL" id="JBEWLY010000017">
    <property type="protein sequence ID" value="MET1755955.1"/>
    <property type="molecule type" value="Genomic_DNA"/>
</dbReference>
<dbReference type="Proteomes" id="UP001548713">
    <property type="component" value="Unassembled WGS sequence"/>
</dbReference>
<dbReference type="SUPFAM" id="SSF56281">
    <property type="entry name" value="Metallo-hydrolase/oxidoreductase"/>
    <property type="match status" value="1"/>
</dbReference>
<proteinExistence type="predicted"/>
<dbReference type="PANTHER" id="PTHR46018">
    <property type="entry name" value="ZINC PHOSPHODIESTERASE ELAC PROTEIN 1"/>
    <property type="match status" value="1"/>
</dbReference>
<keyword evidence="2" id="KW-1185">Reference proteome</keyword>
<comment type="caution">
    <text evidence="1">The sequence shown here is derived from an EMBL/GenBank/DDBJ whole genome shotgun (WGS) entry which is preliminary data.</text>
</comment>
<gene>
    <name evidence="1" type="ORF">ABVV53_10865</name>
</gene>
<protein>
    <submittedName>
        <fullName evidence="1">Uncharacterized protein</fullName>
    </submittedName>
</protein>
<reference evidence="1 2" key="1">
    <citation type="submission" date="2024-07" db="EMBL/GenBank/DDBJ databases">
        <title>Novosphingobium kalidii RD2P27.</title>
        <authorList>
            <person name="Sun J.-Q."/>
        </authorList>
    </citation>
    <scope>NUCLEOTIDE SEQUENCE [LARGE SCALE GENOMIC DNA]</scope>
    <source>
        <strain evidence="1 2">RD2P27</strain>
    </source>
</reference>
<dbReference type="RefSeq" id="WP_353984447.1">
    <property type="nucleotide sequence ID" value="NZ_JBEWLY010000017.1"/>
</dbReference>
<name>A0ABV2D2N9_9SPHN</name>
<evidence type="ECO:0000313" key="2">
    <source>
        <dbReference type="Proteomes" id="UP001548713"/>
    </source>
</evidence>
<dbReference type="Gene3D" id="3.60.15.10">
    <property type="entry name" value="Ribonuclease Z/Hydroxyacylglutathione hydrolase-like"/>
    <property type="match status" value="1"/>
</dbReference>